<dbReference type="RefSeq" id="WP_257742342.1">
    <property type="nucleotide sequence ID" value="NZ_CP096115.1"/>
</dbReference>
<dbReference type="GO" id="GO:0008761">
    <property type="term" value="F:UDP-N-acetylglucosamine 2-epimerase activity"/>
    <property type="evidence" value="ECO:0007669"/>
    <property type="project" value="UniProtKB-EC"/>
</dbReference>
<dbReference type="EC" id="5.1.3.14" evidence="2"/>
<dbReference type="PANTHER" id="PTHR43174">
    <property type="entry name" value="UDP-N-ACETYLGLUCOSAMINE 2-EPIMERASE"/>
    <property type="match status" value="1"/>
</dbReference>
<evidence type="ECO:0000313" key="2">
    <source>
        <dbReference type="EMBL" id="UUX92191.1"/>
    </source>
</evidence>
<dbReference type="Pfam" id="PF02350">
    <property type="entry name" value="Epimerase_2"/>
    <property type="match status" value="1"/>
</dbReference>
<proteinExistence type="predicted"/>
<sequence>MICIILGTRPEIIKMSPIIRECEKRGLDYFVIHSGQHYSFEMDKAFFEDLNLPEPKYNLDVGSGTQGGQTAKILTGIEGVLMDERPDVVLVQGDTNTVMAGALAASKLHIKVGHVEAGLRSFDRKMPEEINRVVADHISDYLFAPTGESEKNLLAEGIPDEKVFVAGNTVVDAVYQNREISNEKSEIMNTLGLKSGKYLLVTAHRAENVDDRDRLSGIINGINAVSEQYSLPVIFPMHPRTEKMMKEFGISPGGIRIIKPAGYLDFLQLEAHARLILTDSGGLQEESCILGVPCVTLRDNTERPETVDCGGNVLAGTDSKRIVEAAEEMINFVDCRETDDSAKPESPDNKLWQNPFGDGKTSERIIDICLKD</sequence>
<dbReference type="PANTHER" id="PTHR43174:SF1">
    <property type="entry name" value="UDP-N-ACETYLGLUCOSAMINE 2-EPIMERASE"/>
    <property type="match status" value="1"/>
</dbReference>
<dbReference type="GeneID" id="74308568"/>
<dbReference type="KEGG" id="mend:L6E24_12660"/>
<accession>A0A9E7TLC6</accession>
<dbReference type="Gene3D" id="3.40.50.2000">
    <property type="entry name" value="Glycogen Phosphorylase B"/>
    <property type="match status" value="2"/>
</dbReference>
<dbReference type="NCBIfam" id="TIGR00236">
    <property type="entry name" value="wecB"/>
    <property type="match status" value="1"/>
</dbReference>
<gene>
    <name evidence="2" type="primary">wecB</name>
    <name evidence="2" type="ORF">L6E24_12660</name>
</gene>
<evidence type="ECO:0000259" key="1">
    <source>
        <dbReference type="Pfam" id="PF02350"/>
    </source>
</evidence>
<protein>
    <submittedName>
        <fullName evidence="2">UDP-N-acetylglucosamine 2-epimerase (Non-hydrolyzing)</fullName>
        <ecNumber evidence="2">5.1.3.14</ecNumber>
    </submittedName>
</protein>
<dbReference type="EMBL" id="CP096115">
    <property type="protein sequence ID" value="UUX92191.1"/>
    <property type="molecule type" value="Genomic_DNA"/>
</dbReference>
<dbReference type="InterPro" id="IPR003331">
    <property type="entry name" value="UDP_GlcNAc_Epimerase_2_dom"/>
</dbReference>
<dbReference type="InterPro" id="IPR029767">
    <property type="entry name" value="WecB-like"/>
</dbReference>
<feature type="domain" description="UDP-N-acetylglucosamine 2-epimerase" evidence="1">
    <location>
        <begin position="21"/>
        <end position="368"/>
    </location>
</feature>
<dbReference type="CDD" id="cd03786">
    <property type="entry name" value="GTB_UDP-GlcNAc_2-Epimerase"/>
    <property type="match status" value="1"/>
</dbReference>
<name>A0A9E7TLC6_9EURY</name>
<organism evidence="2 3">
    <name type="scientific">Methanoplanus endosymbiosus</name>
    <dbReference type="NCBI Taxonomy" id="33865"/>
    <lineage>
        <taxon>Archaea</taxon>
        <taxon>Methanobacteriati</taxon>
        <taxon>Methanobacteriota</taxon>
        <taxon>Stenosarchaea group</taxon>
        <taxon>Methanomicrobia</taxon>
        <taxon>Methanomicrobiales</taxon>
        <taxon>Methanomicrobiaceae</taxon>
        <taxon>Methanoplanus</taxon>
    </lineage>
</organism>
<dbReference type="SUPFAM" id="SSF53756">
    <property type="entry name" value="UDP-Glycosyltransferase/glycogen phosphorylase"/>
    <property type="match status" value="1"/>
</dbReference>
<dbReference type="AlphaFoldDB" id="A0A9E7TLC6"/>
<reference evidence="2" key="1">
    <citation type="submission" date="2022-04" db="EMBL/GenBank/DDBJ databases">
        <title>Complete genome of Methanoplanus endosymbiosus DSM 3599.</title>
        <authorList>
            <person name="Chen S.-C."/>
            <person name="You Y.-T."/>
            <person name="Zhou Y.-Z."/>
            <person name="Lai M.-C."/>
        </authorList>
    </citation>
    <scope>NUCLEOTIDE SEQUENCE</scope>
    <source>
        <strain evidence="2">DSM 3599</strain>
    </source>
</reference>
<keyword evidence="3" id="KW-1185">Reference proteome</keyword>
<evidence type="ECO:0000313" key="3">
    <source>
        <dbReference type="Proteomes" id="UP001060368"/>
    </source>
</evidence>
<dbReference type="Proteomes" id="UP001060368">
    <property type="component" value="Chromosome"/>
</dbReference>
<keyword evidence="2" id="KW-0413">Isomerase</keyword>